<dbReference type="EMBL" id="MGHS01000002">
    <property type="protein sequence ID" value="OGM77234.1"/>
    <property type="molecule type" value="Genomic_DNA"/>
</dbReference>
<dbReference type="AlphaFoldDB" id="A0A1F8CLS8"/>
<keyword evidence="1" id="KW-0472">Membrane</keyword>
<name>A0A1F8CLS8_9BACT</name>
<feature type="transmembrane region" description="Helical" evidence="1">
    <location>
        <begin position="9"/>
        <end position="31"/>
    </location>
</feature>
<accession>A0A1F8CLS8</accession>
<dbReference type="STRING" id="1802532.A2210_02680"/>
<dbReference type="Proteomes" id="UP000177855">
    <property type="component" value="Unassembled WGS sequence"/>
</dbReference>
<reference evidence="2 3" key="1">
    <citation type="journal article" date="2016" name="Nat. Commun.">
        <title>Thousands of microbial genomes shed light on interconnected biogeochemical processes in an aquifer system.</title>
        <authorList>
            <person name="Anantharaman K."/>
            <person name="Brown C.T."/>
            <person name="Hug L.A."/>
            <person name="Sharon I."/>
            <person name="Castelle C.J."/>
            <person name="Probst A.J."/>
            <person name="Thomas B.C."/>
            <person name="Singh A."/>
            <person name="Wilkins M.J."/>
            <person name="Karaoz U."/>
            <person name="Brodie E.L."/>
            <person name="Williams K.H."/>
            <person name="Hubbard S.S."/>
            <person name="Banfield J.F."/>
        </authorList>
    </citation>
    <scope>NUCLEOTIDE SEQUENCE [LARGE SCALE GENOMIC DNA]</scope>
</reference>
<comment type="caution">
    <text evidence="2">The sequence shown here is derived from an EMBL/GenBank/DDBJ whole genome shotgun (WGS) entry which is preliminary data.</text>
</comment>
<keyword evidence="1" id="KW-0812">Transmembrane</keyword>
<protein>
    <recommendedName>
        <fullName evidence="4">DUF1648 domain-containing protein</fullName>
    </recommendedName>
</protein>
<keyword evidence="1" id="KW-1133">Transmembrane helix</keyword>
<gene>
    <name evidence="2" type="ORF">A2210_02680</name>
</gene>
<evidence type="ECO:0000313" key="3">
    <source>
        <dbReference type="Proteomes" id="UP000177855"/>
    </source>
</evidence>
<evidence type="ECO:0008006" key="4">
    <source>
        <dbReference type="Google" id="ProtNLM"/>
    </source>
</evidence>
<evidence type="ECO:0000313" key="2">
    <source>
        <dbReference type="EMBL" id="OGM77234.1"/>
    </source>
</evidence>
<organism evidence="2 3">
    <name type="scientific">Candidatus Woesebacteria bacterium RIFOXYA1_FULL_40_18</name>
    <dbReference type="NCBI Taxonomy" id="1802532"/>
    <lineage>
        <taxon>Bacteria</taxon>
        <taxon>Candidatus Woeseibacteriota</taxon>
    </lineage>
</organism>
<evidence type="ECO:0000256" key="1">
    <source>
        <dbReference type="SAM" id="Phobius"/>
    </source>
</evidence>
<feature type="transmembrane region" description="Helical" evidence="1">
    <location>
        <begin position="51"/>
        <end position="72"/>
    </location>
</feature>
<proteinExistence type="predicted"/>
<sequence>MPQIPYKNYVVAASAVSVLTIAVVILVNGLLPPQVPIFYGLPESEEQLAPTLGLVIPGTFALAICGLNVLAAMFLTDEFLKKTLIASSLVAAFFAAVTTLKIIWLIH</sequence>
<feature type="transmembrane region" description="Helical" evidence="1">
    <location>
        <begin position="84"/>
        <end position="106"/>
    </location>
</feature>